<dbReference type="Gene3D" id="3.90.850.10">
    <property type="entry name" value="Fumarylacetoacetase-like, C-terminal domain"/>
    <property type="match status" value="1"/>
</dbReference>
<dbReference type="InterPro" id="IPR036663">
    <property type="entry name" value="Fumarylacetoacetase_C_sf"/>
</dbReference>
<evidence type="ECO:0000259" key="3">
    <source>
        <dbReference type="Pfam" id="PF10370"/>
    </source>
</evidence>
<dbReference type="InterPro" id="IPR018833">
    <property type="entry name" value="Rv2993c-like_N"/>
</dbReference>
<dbReference type="GO" id="GO:0016853">
    <property type="term" value="F:isomerase activity"/>
    <property type="evidence" value="ECO:0007669"/>
    <property type="project" value="UniProtKB-ARBA"/>
</dbReference>
<proteinExistence type="predicted"/>
<dbReference type="Pfam" id="PF10370">
    <property type="entry name" value="Rv2993c-like_N"/>
    <property type="match status" value="1"/>
</dbReference>
<protein>
    <submittedName>
        <fullName evidence="4">Fumarylacetoacetate hydrolase family protein</fullName>
    </submittedName>
</protein>
<dbReference type="FunFam" id="3.90.850.10:FF:000002">
    <property type="entry name" value="2-hydroxyhepta-2,4-diene-1,7-dioate isomerase"/>
    <property type="match status" value="1"/>
</dbReference>
<accession>A0A538U2A0</accession>
<dbReference type="PANTHER" id="PTHR11820">
    <property type="entry name" value="ACYLPYRUVASE"/>
    <property type="match status" value="1"/>
</dbReference>
<comment type="caution">
    <text evidence="4">The sequence shown here is derived from an EMBL/GenBank/DDBJ whole genome shotgun (WGS) entry which is preliminary data.</text>
</comment>
<sequence>MERPPRYHVARYRIGADVRVGWIDDDRLVRLSAPPWERGVETGERDFLADARLLTPVRPGKIVCVGLNYRAHIAESASVAPDATPSEPILFLKPPSALLDLEEPIRYPPGVTRLDPEAELAVVLGQRARRVSREDAPRFVAGVTALNDVSARNFQKQDGQWTRAKGFDTFAPLGPWITVGLSPERLSIVCRVNGEERQRGNTADLLFPVADLVSFVSHVMTLEPGDVIATGTPAGVQPIQIGDRVEVEVEGVGVLRNPVAAPDA</sequence>
<organism evidence="4 5">
    <name type="scientific">Eiseniibacteriota bacterium</name>
    <dbReference type="NCBI Taxonomy" id="2212470"/>
    <lineage>
        <taxon>Bacteria</taxon>
        <taxon>Candidatus Eiseniibacteriota</taxon>
    </lineage>
</organism>
<dbReference type="GO" id="GO:0046872">
    <property type="term" value="F:metal ion binding"/>
    <property type="evidence" value="ECO:0007669"/>
    <property type="project" value="UniProtKB-KW"/>
</dbReference>
<evidence type="ECO:0000313" key="5">
    <source>
        <dbReference type="Proteomes" id="UP000319836"/>
    </source>
</evidence>
<feature type="domain" description="Fumarylacetoacetase-like C-terminal" evidence="2">
    <location>
        <begin position="61"/>
        <end position="259"/>
    </location>
</feature>
<dbReference type="AlphaFoldDB" id="A0A538U2A0"/>
<evidence type="ECO:0000256" key="1">
    <source>
        <dbReference type="ARBA" id="ARBA00022723"/>
    </source>
</evidence>
<dbReference type="Proteomes" id="UP000319836">
    <property type="component" value="Unassembled WGS sequence"/>
</dbReference>
<evidence type="ECO:0000313" key="4">
    <source>
        <dbReference type="EMBL" id="TMQ69998.1"/>
    </source>
</evidence>
<evidence type="ECO:0000259" key="2">
    <source>
        <dbReference type="Pfam" id="PF01557"/>
    </source>
</evidence>
<dbReference type="PANTHER" id="PTHR11820:SF7">
    <property type="entry name" value="ACYLPYRUVASE FAHD1, MITOCHONDRIAL"/>
    <property type="match status" value="1"/>
</dbReference>
<feature type="domain" description="Rv2993c-like N-terminal" evidence="3">
    <location>
        <begin position="8"/>
        <end position="56"/>
    </location>
</feature>
<dbReference type="GO" id="GO:0018773">
    <property type="term" value="F:acetylpyruvate hydrolase activity"/>
    <property type="evidence" value="ECO:0007669"/>
    <property type="project" value="TreeGrafter"/>
</dbReference>
<reference evidence="4 5" key="1">
    <citation type="journal article" date="2019" name="Nat. Microbiol.">
        <title>Mediterranean grassland soil C-N compound turnover is dependent on rainfall and depth, and is mediated by genomically divergent microorganisms.</title>
        <authorList>
            <person name="Diamond S."/>
            <person name="Andeer P.F."/>
            <person name="Li Z."/>
            <person name="Crits-Christoph A."/>
            <person name="Burstein D."/>
            <person name="Anantharaman K."/>
            <person name="Lane K.R."/>
            <person name="Thomas B.C."/>
            <person name="Pan C."/>
            <person name="Northen T.R."/>
            <person name="Banfield J.F."/>
        </authorList>
    </citation>
    <scope>NUCLEOTIDE SEQUENCE [LARGE SCALE GENOMIC DNA]</scope>
    <source>
        <strain evidence="4">WS_10</strain>
    </source>
</reference>
<dbReference type="SUPFAM" id="SSF56529">
    <property type="entry name" value="FAH"/>
    <property type="match status" value="1"/>
</dbReference>
<gene>
    <name evidence="4" type="ORF">E6K80_09915</name>
</gene>
<name>A0A538U2A0_UNCEI</name>
<dbReference type="InterPro" id="IPR011234">
    <property type="entry name" value="Fumarylacetoacetase-like_C"/>
</dbReference>
<keyword evidence="4" id="KW-0378">Hydrolase</keyword>
<dbReference type="EMBL" id="VBPA01000246">
    <property type="protein sequence ID" value="TMQ69998.1"/>
    <property type="molecule type" value="Genomic_DNA"/>
</dbReference>
<dbReference type="GO" id="GO:0019752">
    <property type="term" value="P:carboxylic acid metabolic process"/>
    <property type="evidence" value="ECO:0007669"/>
    <property type="project" value="UniProtKB-ARBA"/>
</dbReference>
<keyword evidence="1" id="KW-0479">Metal-binding</keyword>
<dbReference type="Pfam" id="PF01557">
    <property type="entry name" value="FAA_hydrolase"/>
    <property type="match status" value="1"/>
</dbReference>